<keyword evidence="2" id="KW-1185">Reference proteome</keyword>
<evidence type="ECO:0000313" key="1">
    <source>
        <dbReference type="EMBL" id="CAG8594800.1"/>
    </source>
</evidence>
<sequence>INSSSYDQDDDLERSKQNNPLDWYTIQSITSAVKQLISINNISTGHSDIKYDIRYTFDSDEKKFVAFQRLAQDAVTLDIEGPTDDSYLFPPLKNPYPEGDALLKLKMTKILGTEIHNYHQPAETKTSLDNNIIQKNFMNSRDNTEWYEWVELRDIASGFMTKYNLEKYRYSEEQIEYHYTHNLKLLQDLCKKIS</sequence>
<evidence type="ECO:0000313" key="2">
    <source>
        <dbReference type="Proteomes" id="UP000789396"/>
    </source>
</evidence>
<feature type="non-terminal residue" evidence="1">
    <location>
        <position position="194"/>
    </location>
</feature>
<comment type="caution">
    <text evidence="1">The sequence shown here is derived from an EMBL/GenBank/DDBJ whole genome shotgun (WGS) entry which is preliminary data.</text>
</comment>
<reference evidence="1" key="1">
    <citation type="submission" date="2021-06" db="EMBL/GenBank/DDBJ databases">
        <authorList>
            <person name="Kallberg Y."/>
            <person name="Tangrot J."/>
            <person name="Rosling A."/>
        </authorList>
    </citation>
    <scope>NUCLEOTIDE SEQUENCE</scope>
    <source>
        <strain evidence="1">IN212</strain>
    </source>
</reference>
<dbReference type="OrthoDB" id="409189at2759"/>
<dbReference type="Proteomes" id="UP000789396">
    <property type="component" value="Unassembled WGS sequence"/>
</dbReference>
<dbReference type="EMBL" id="CAJVPZ010008140">
    <property type="protein sequence ID" value="CAG8594800.1"/>
    <property type="molecule type" value="Genomic_DNA"/>
</dbReference>
<accession>A0A9N9CCA3</accession>
<gene>
    <name evidence="1" type="ORF">RFULGI_LOCUS6375</name>
</gene>
<protein>
    <submittedName>
        <fullName evidence="1">5201_t:CDS:1</fullName>
    </submittedName>
</protein>
<proteinExistence type="predicted"/>
<dbReference type="AlphaFoldDB" id="A0A9N9CCA3"/>
<name>A0A9N9CCA3_9GLOM</name>
<organism evidence="1 2">
    <name type="scientific">Racocetra fulgida</name>
    <dbReference type="NCBI Taxonomy" id="60492"/>
    <lineage>
        <taxon>Eukaryota</taxon>
        <taxon>Fungi</taxon>
        <taxon>Fungi incertae sedis</taxon>
        <taxon>Mucoromycota</taxon>
        <taxon>Glomeromycotina</taxon>
        <taxon>Glomeromycetes</taxon>
        <taxon>Diversisporales</taxon>
        <taxon>Gigasporaceae</taxon>
        <taxon>Racocetra</taxon>
    </lineage>
</organism>